<evidence type="ECO:0000259" key="7">
    <source>
        <dbReference type="PROSITE" id="PS50035"/>
    </source>
</evidence>
<reference evidence="8 9" key="1">
    <citation type="submission" date="2023-10" db="EMBL/GenBank/DDBJ databases">
        <title>Rubellicoccus peritrichatus gen. nov., sp. nov., isolated from an algae of coral reef tank.</title>
        <authorList>
            <person name="Luo J."/>
        </authorList>
    </citation>
    <scope>NUCLEOTIDE SEQUENCE [LARGE SCALE GENOMIC DNA]</scope>
    <source>
        <strain evidence="8 9">CR14</strain>
    </source>
</reference>
<dbReference type="RefSeq" id="WP_317835162.1">
    <property type="nucleotide sequence ID" value="NZ_CP136920.1"/>
</dbReference>
<keyword evidence="5 6" id="KW-0472">Membrane</keyword>
<comment type="subcellular location">
    <subcellularLocation>
        <location evidence="1">Cell membrane</location>
        <topology evidence="1">Multi-pass membrane protein</topology>
    </subcellularLocation>
</comment>
<dbReference type="AlphaFoldDB" id="A0AAQ3LDN3"/>
<evidence type="ECO:0000256" key="3">
    <source>
        <dbReference type="ARBA" id="ARBA00022692"/>
    </source>
</evidence>
<sequence>MFLDLWTLLVDGANDSVRWIWVFLTTHFVTLLGFAMGLLVMGQLIRERRQTSNIFAWFLLIVFMPFVGAILYFLFGGTKSRFVLKNKSRVRNYAAAIAEKGHSDIAPDPARPFEFQRMEGNSFELLPDNVTCFEALCREIENAEKSIHVMTYILGNDEAGRRVVDLLAKRASEGIEVKLLIDAVGSMGRGGRFVDPIRKAGGRAVRFMPVIPFHTKTSANLRNHRKMAIFDRKRLITGGQNIDTRFMGPTPDPDVFKDFSALIEGPIVSQFNRHFVSDWCFTTGDKPETFKEQLLFRPDNVGDAVMRAVPSGPDMERDTLWERLIIQIQECKEELTVVTPYFLPDSVIMASLAVKAHMGKKITLILPEHSNQKMVDRARYHHLRELKEEGINILFYQPGMVHAKLFIADRKIAMIGSANMDMRSLFVNFEIGLFIQDPEVIVQLQNWADSLVPDCVPFHRSKKARATPGRIFLEDIAHLMMPLL</sequence>
<proteinExistence type="predicted"/>
<evidence type="ECO:0000256" key="6">
    <source>
        <dbReference type="SAM" id="Phobius"/>
    </source>
</evidence>
<dbReference type="PANTHER" id="PTHR21248:SF22">
    <property type="entry name" value="PHOSPHOLIPASE D"/>
    <property type="match status" value="1"/>
</dbReference>
<evidence type="ECO:0000313" key="9">
    <source>
        <dbReference type="Proteomes" id="UP001304300"/>
    </source>
</evidence>
<dbReference type="Proteomes" id="UP001304300">
    <property type="component" value="Chromosome"/>
</dbReference>
<evidence type="ECO:0000256" key="5">
    <source>
        <dbReference type="ARBA" id="ARBA00023136"/>
    </source>
</evidence>
<feature type="transmembrane region" description="Helical" evidence="6">
    <location>
        <begin position="54"/>
        <end position="75"/>
    </location>
</feature>
<feature type="domain" description="PLD phosphodiesterase" evidence="7">
    <location>
        <begin position="397"/>
        <end position="424"/>
    </location>
</feature>
<name>A0AAQ3LDN3_9BACT</name>
<keyword evidence="9" id="KW-1185">Reference proteome</keyword>
<dbReference type="InterPro" id="IPR027379">
    <property type="entry name" value="CLS_N"/>
</dbReference>
<dbReference type="KEGG" id="puo:RZN69_06000"/>
<evidence type="ECO:0000256" key="2">
    <source>
        <dbReference type="ARBA" id="ARBA00022475"/>
    </source>
</evidence>
<evidence type="ECO:0000313" key="8">
    <source>
        <dbReference type="EMBL" id="WOO42637.1"/>
    </source>
</evidence>
<dbReference type="GO" id="GO:0005886">
    <property type="term" value="C:plasma membrane"/>
    <property type="evidence" value="ECO:0007669"/>
    <property type="project" value="UniProtKB-SubCell"/>
</dbReference>
<dbReference type="Pfam" id="PF13091">
    <property type="entry name" value="PLDc_2"/>
    <property type="match status" value="2"/>
</dbReference>
<gene>
    <name evidence="8" type="ORF">RZN69_06000</name>
</gene>
<feature type="domain" description="PLD phosphodiesterase" evidence="7">
    <location>
        <begin position="219"/>
        <end position="246"/>
    </location>
</feature>
<protein>
    <submittedName>
        <fullName evidence="8">Phospholipase D-like domain-containing protein</fullName>
    </submittedName>
</protein>
<dbReference type="EMBL" id="CP136920">
    <property type="protein sequence ID" value="WOO42637.1"/>
    <property type="molecule type" value="Genomic_DNA"/>
</dbReference>
<accession>A0AAQ3LDN3</accession>
<dbReference type="SMART" id="SM00155">
    <property type="entry name" value="PLDc"/>
    <property type="match status" value="2"/>
</dbReference>
<dbReference type="PANTHER" id="PTHR21248">
    <property type="entry name" value="CARDIOLIPIN SYNTHASE"/>
    <property type="match status" value="1"/>
</dbReference>
<dbReference type="InterPro" id="IPR025202">
    <property type="entry name" value="PLD-like_dom"/>
</dbReference>
<dbReference type="GO" id="GO:0030572">
    <property type="term" value="F:phosphatidyltransferase activity"/>
    <property type="evidence" value="ECO:0007669"/>
    <property type="project" value="UniProtKB-ARBA"/>
</dbReference>
<dbReference type="PROSITE" id="PS50035">
    <property type="entry name" value="PLD"/>
    <property type="match status" value="2"/>
</dbReference>
<dbReference type="GO" id="GO:0032049">
    <property type="term" value="P:cardiolipin biosynthetic process"/>
    <property type="evidence" value="ECO:0007669"/>
    <property type="project" value="UniProtKB-ARBA"/>
</dbReference>
<keyword evidence="2" id="KW-1003">Cell membrane</keyword>
<evidence type="ECO:0000256" key="1">
    <source>
        <dbReference type="ARBA" id="ARBA00004651"/>
    </source>
</evidence>
<feature type="transmembrane region" description="Helical" evidence="6">
    <location>
        <begin position="20"/>
        <end position="42"/>
    </location>
</feature>
<dbReference type="SUPFAM" id="SSF56024">
    <property type="entry name" value="Phospholipase D/nuclease"/>
    <property type="match status" value="2"/>
</dbReference>
<dbReference type="Pfam" id="PF13396">
    <property type="entry name" value="PLDc_N"/>
    <property type="match status" value="1"/>
</dbReference>
<dbReference type="Gene3D" id="3.30.870.10">
    <property type="entry name" value="Endonuclease Chain A"/>
    <property type="match status" value="2"/>
</dbReference>
<keyword evidence="3 6" id="KW-0812">Transmembrane</keyword>
<keyword evidence="4 6" id="KW-1133">Transmembrane helix</keyword>
<organism evidence="8 9">
    <name type="scientific">Rubellicoccus peritrichatus</name>
    <dbReference type="NCBI Taxonomy" id="3080537"/>
    <lineage>
        <taxon>Bacteria</taxon>
        <taxon>Pseudomonadati</taxon>
        <taxon>Verrucomicrobiota</taxon>
        <taxon>Opitutia</taxon>
        <taxon>Puniceicoccales</taxon>
        <taxon>Cerasicoccaceae</taxon>
        <taxon>Rubellicoccus</taxon>
    </lineage>
</organism>
<evidence type="ECO:0000256" key="4">
    <source>
        <dbReference type="ARBA" id="ARBA00022989"/>
    </source>
</evidence>
<dbReference type="InterPro" id="IPR001736">
    <property type="entry name" value="PLipase_D/transphosphatidylase"/>
</dbReference>